<dbReference type="CDD" id="cd07136">
    <property type="entry name" value="ALDH_YwdH-P39616"/>
    <property type="match status" value="1"/>
</dbReference>
<organism evidence="8 9">
    <name type="scientific">Candidatus Borkfalkia avistercoris</name>
    <dbReference type="NCBI Taxonomy" id="2838504"/>
    <lineage>
        <taxon>Bacteria</taxon>
        <taxon>Bacillati</taxon>
        <taxon>Bacillota</taxon>
        <taxon>Clostridia</taxon>
        <taxon>Christensenellales</taxon>
        <taxon>Christensenellaceae</taxon>
        <taxon>Candidatus Borkfalkia</taxon>
    </lineage>
</organism>
<feature type="active site" evidence="4">
    <location>
        <position position="243"/>
    </location>
</feature>
<dbReference type="PROSITE" id="PS00687">
    <property type="entry name" value="ALDEHYDE_DEHYDR_GLU"/>
    <property type="match status" value="1"/>
</dbReference>
<dbReference type="Pfam" id="PF00171">
    <property type="entry name" value="Aldedh"/>
    <property type="match status" value="1"/>
</dbReference>
<dbReference type="InterPro" id="IPR012394">
    <property type="entry name" value="Aldehyde_DH_NAD(P)"/>
</dbReference>
<dbReference type="InterPro" id="IPR016161">
    <property type="entry name" value="Ald_DH/histidinol_DH"/>
</dbReference>
<comment type="caution">
    <text evidence="8">The sequence shown here is derived from an EMBL/GenBank/DDBJ whole genome shotgun (WGS) entry which is preliminary data.</text>
</comment>
<evidence type="ECO:0000256" key="5">
    <source>
        <dbReference type="PROSITE-ProRule" id="PRU10007"/>
    </source>
</evidence>
<dbReference type="InterPro" id="IPR029510">
    <property type="entry name" value="Ald_DH_CS_GLU"/>
</dbReference>
<dbReference type="InterPro" id="IPR015590">
    <property type="entry name" value="Aldehyde_DH_dom"/>
</dbReference>
<dbReference type="FunFam" id="3.40.309.10:FF:000003">
    <property type="entry name" value="Aldehyde dehydrogenase"/>
    <property type="match status" value="1"/>
</dbReference>
<feature type="active site" evidence="4 5">
    <location>
        <position position="209"/>
    </location>
</feature>
<accession>A0A9D2IE60</accession>
<evidence type="ECO:0000256" key="6">
    <source>
        <dbReference type="RuleBase" id="RU003345"/>
    </source>
</evidence>
<dbReference type="InterPro" id="IPR016162">
    <property type="entry name" value="Ald_DH_N"/>
</dbReference>
<dbReference type="PANTHER" id="PTHR43570:SF16">
    <property type="entry name" value="ALDEHYDE DEHYDROGENASE TYPE III, ISOFORM Q"/>
    <property type="match status" value="1"/>
</dbReference>
<sequence>MEISETLAAQKAFFQSGKTLDAQFRINALKGLEREIRAAEGEILEALRKDLSKSRFEGYMTELGMVYAELRFMIANVRKLMRARRAKTPLSQFPSKGFCLPSPYGAALIVSPWNYPFQLTMVPLIDCIAAGNCALVKPSATSAETAKAIARILQKAFPPEYVAPVTGGREENARLFEYKFDVIFFTGGKETGRHAAKCAAENLTPVILELGGKSPCIVTEDANVRLAARRIAFGKLLNAGQTCVAPDYLLVHPKVKAPLLLALEEEIVKMYGEDPLSREDYPKMIGRRQFDRVLSIIDPEKTVFGGGYDEKALKIMPTLLENVSFDDAAMREEIFGPVLPVMEAETLDDIKSAISRNPTPLALYWFGKDKRAAMRAVREISFGGGCINDTVVHLTAHDLGFGGVGESGTGAYHGARGFFAFSHIKGILSKSEKIDLPFRYAPATPAKEKAVRKYMK</sequence>
<dbReference type="EMBL" id="DXCL01000023">
    <property type="protein sequence ID" value="HIZ03379.1"/>
    <property type="molecule type" value="Genomic_DNA"/>
</dbReference>
<evidence type="ECO:0000256" key="3">
    <source>
        <dbReference type="PIRNR" id="PIRNR036492"/>
    </source>
</evidence>
<reference evidence="8" key="2">
    <citation type="submission" date="2021-04" db="EMBL/GenBank/DDBJ databases">
        <authorList>
            <person name="Gilroy R."/>
        </authorList>
    </citation>
    <scope>NUCLEOTIDE SEQUENCE</scope>
    <source>
        <strain evidence="8">CHK187-5294</strain>
    </source>
</reference>
<dbReference type="InterPro" id="IPR016163">
    <property type="entry name" value="Ald_DH_C"/>
</dbReference>
<evidence type="ECO:0000259" key="7">
    <source>
        <dbReference type="Pfam" id="PF00171"/>
    </source>
</evidence>
<dbReference type="GO" id="GO:0004029">
    <property type="term" value="F:aldehyde dehydrogenase (NAD+) activity"/>
    <property type="evidence" value="ECO:0007669"/>
    <property type="project" value="TreeGrafter"/>
</dbReference>
<comment type="similarity">
    <text evidence="1 3 6">Belongs to the aldehyde dehydrogenase family.</text>
</comment>
<dbReference type="Gene3D" id="3.40.309.10">
    <property type="entry name" value="Aldehyde Dehydrogenase, Chain A, domain 2"/>
    <property type="match status" value="1"/>
</dbReference>
<evidence type="ECO:0000256" key="2">
    <source>
        <dbReference type="ARBA" id="ARBA00023002"/>
    </source>
</evidence>
<proteinExistence type="inferred from homology"/>
<dbReference type="PANTHER" id="PTHR43570">
    <property type="entry name" value="ALDEHYDE DEHYDROGENASE"/>
    <property type="match status" value="1"/>
</dbReference>
<dbReference type="GO" id="GO:0006081">
    <property type="term" value="P:aldehyde metabolic process"/>
    <property type="evidence" value="ECO:0007669"/>
    <property type="project" value="InterPro"/>
</dbReference>
<evidence type="ECO:0000256" key="4">
    <source>
        <dbReference type="PIRSR" id="PIRSR036492-1"/>
    </source>
</evidence>
<dbReference type="PROSITE" id="PS00070">
    <property type="entry name" value="ALDEHYDE_DEHYDR_CYS"/>
    <property type="match status" value="1"/>
</dbReference>
<gene>
    <name evidence="8" type="ORF">H9727_03750</name>
</gene>
<dbReference type="PIRSF" id="PIRSF036492">
    <property type="entry name" value="ALDH"/>
    <property type="match status" value="1"/>
</dbReference>
<dbReference type="GO" id="GO:0005737">
    <property type="term" value="C:cytoplasm"/>
    <property type="evidence" value="ECO:0007669"/>
    <property type="project" value="TreeGrafter"/>
</dbReference>
<dbReference type="Gene3D" id="3.40.605.10">
    <property type="entry name" value="Aldehyde Dehydrogenase, Chain A, domain 1"/>
    <property type="match status" value="1"/>
</dbReference>
<name>A0A9D2IE60_9FIRM</name>
<dbReference type="Proteomes" id="UP000824132">
    <property type="component" value="Unassembled WGS sequence"/>
</dbReference>
<dbReference type="AlphaFoldDB" id="A0A9D2IE60"/>
<evidence type="ECO:0000313" key="9">
    <source>
        <dbReference type="Proteomes" id="UP000824132"/>
    </source>
</evidence>
<protein>
    <recommendedName>
        <fullName evidence="3">Aldehyde dehydrogenase</fullName>
    </recommendedName>
</protein>
<evidence type="ECO:0000313" key="8">
    <source>
        <dbReference type="EMBL" id="HIZ03379.1"/>
    </source>
</evidence>
<feature type="domain" description="Aldehyde dehydrogenase" evidence="7">
    <location>
        <begin position="7"/>
        <end position="425"/>
    </location>
</feature>
<evidence type="ECO:0000256" key="1">
    <source>
        <dbReference type="ARBA" id="ARBA00009986"/>
    </source>
</evidence>
<keyword evidence="2 3" id="KW-0560">Oxidoreductase</keyword>
<dbReference type="SUPFAM" id="SSF53720">
    <property type="entry name" value="ALDH-like"/>
    <property type="match status" value="1"/>
</dbReference>
<dbReference type="InterPro" id="IPR016160">
    <property type="entry name" value="Ald_DH_CS_CYS"/>
</dbReference>
<reference evidence="8" key="1">
    <citation type="journal article" date="2021" name="PeerJ">
        <title>Extensive microbial diversity within the chicken gut microbiome revealed by metagenomics and culture.</title>
        <authorList>
            <person name="Gilroy R."/>
            <person name="Ravi A."/>
            <person name="Getino M."/>
            <person name="Pursley I."/>
            <person name="Horton D.L."/>
            <person name="Alikhan N.F."/>
            <person name="Baker D."/>
            <person name="Gharbi K."/>
            <person name="Hall N."/>
            <person name="Watson M."/>
            <person name="Adriaenssens E.M."/>
            <person name="Foster-Nyarko E."/>
            <person name="Jarju S."/>
            <person name="Secka A."/>
            <person name="Antonio M."/>
            <person name="Oren A."/>
            <person name="Chaudhuri R.R."/>
            <person name="La Ragione R."/>
            <person name="Hildebrand F."/>
            <person name="Pallen M.J."/>
        </authorList>
    </citation>
    <scope>NUCLEOTIDE SEQUENCE</scope>
    <source>
        <strain evidence="8">CHK187-5294</strain>
    </source>
</reference>